<keyword evidence="6" id="KW-0064">Aspartyl protease</keyword>
<sequence length="442" mass="47085">MAATFTIFALFTTLSCFCLISIEAGGSATPGFGTDLIHRDSPRSPFYNPSRTRSDRLHAAFRRSVSRASRFSFNQPSDIQSDLTSGSGEYLMKISIGSPPVNNLAIADTGSDLTWIQCQPCTNCYKQNYPYFDPKKSSTYKTLSCDAKPCVALRDDGTSSCDNNSCSYSISYGDQSTSGGDVAEETFTFGSTTGGSAVVPKVTFGCGHDNQGTFNESSSGIVGLGGGAASLVRQLERSISGKFSYCLVPLDNPPTVSSKINFGSNAVVSGPGVVSTPLVSKSPATFYYVTLESLTVGSKSISFKKSKVDGDGEAAEEGNIIIDSGTTLTLLPQSIYDNLESALIAAIKGKRVSDPQNLFTLCYQSTGDLKVPPITAHFTGADIVLLPTSTFLEVEVGITCLTMIPTSLDLAIWGNLSQMDFLIGYDLVKQEVFFKPTDCSKQ</sequence>
<comment type="subcellular location">
    <subcellularLocation>
        <location evidence="1">Secreted</location>
    </subcellularLocation>
</comment>
<dbReference type="Pfam" id="PF14543">
    <property type="entry name" value="TAXi_N"/>
    <property type="match status" value="1"/>
</dbReference>
<accession>A0AA89BDS5</accession>
<feature type="chain" id="PRO_5041717071" description="Peptidase A1 domain-containing protein" evidence="9">
    <location>
        <begin position="29"/>
        <end position="442"/>
    </location>
</feature>
<reference evidence="11" key="1">
    <citation type="submission" date="2022-12" db="EMBL/GenBank/DDBJ databases">
        <title>Draft genome assemblies for two species of Escallonia (Escalloniales).</title>
        <authorList>
            <person name="Chanderbali A."/>
            <person name="Dervinis C."/>
            <person name="Anghel I."/>
            <person name="Soltis D."/>
            <person name="Soltis P."/>
            <person name="Zapata F."/>
        </authorList>
    </citation>
    <scope>NUCLEOTIDE SEQUENCE</scope>
    <source>
        <strain evidence="11">UCBG64.0493</strain>
        <tissue evidence="11">Leaf</tissue>
    </source>
</reference>
<dbReference type="Gene3D" id="2.40.70.10">
    <property type="entry name" value="Acid Proteases"/>
    <property type="match status" value="2"/>
</dbReference>
<dbReference type="InterPro" id="IPR033121">
    <property type="entry name" value="PEPTIDASE_A1"/>
</dbReference>
<keyword evidence="8" id="KW-0325">Glycoprotein</keyword>
<keyword evidence="4" id="KW-0645">Protease</keyword>
<dbReference type="AlphaFoldDB" id="A0AA89BDS5"/>
<dbReference type="PANTHER" id="PTHR47967:SF128">
    <property type="entry name" value="ASPARTIC PROTEINASE CDR1-LIKE"/>
    <property type="match status" value="1"/>
</dbReference>
<dbReference type="FunFam" id="2.40.70.10:FF:000050">
    <property type="entry name" value="Aspartic proteinase CDR1"/>
    <property type="match status" value="1"/>
</dbReference>
<dbReference type="EMBL" id="JAVXUP010000102">
    <property type="protein sequence ID" value="KAK3038205.1"/>
    <property type="molecule type" value="Genomic_DNA"/>
</dbReference>
<name>A0AA89BDS5_9ASTE</name>
<dbReference type="PROSITE" id="PS00141">
    <property type="entry name" value="ASP_PROTEASE"/>
    <property type="match status" value="2"/>
</dbReference>
<keyword evidence="5 9" id="KW-0732">Signal</keyword>
<keyword evidence="3" id="KW-0964">Secreted</keyword>
<evidence type="ECO:0000313" key="12">
    <source>
        <dbReference type="Proteomes" id="UP001188597"/>
    </source>
</evidence>
<feature type="domain" description="Peptidase A1" evidence="10">
    <location>
        <begin position="90"/>
        <end position="435"/>
    </location>
</feature>
<dbReference type="PROSITE" id="PS51767">
    <property type="entry name" value="PEPTIDASE_A1"/>
    <property type="match status" value="1"/>
</dbReference>
<evidence type="ECO:0000313" key="11">
    <source>
        <dbReference type="EMBL" id="KAK3038205.1"/>
    </source>
</evidence>
<gene>
    <name evidence="11" type="ORF">RJ639_029645</name>
</gene>
<dbReference type="Pfam" id="PF14541">
    <property type="entry name" value="TAXi_C"/>
    <property type="match status" value="1"/>
</dbReference>
<protein>
    <recommendedName>
        <fullName evidence="10">Peptidase A1 domain-containing protein</fullName>
    </recommendedName>
</protein>
<organism evidence="11 12">
    <name type="scientific">Escallonia herrerae</name>
    <dbReference type="NCBI Taxonomy" id="1293975"/>
    <lineage>
        <taxon>Eukaryota</taxon>
        <taxon>Viridiplantae</taxon>
        <taxon>Streptophyta</taxon>
        <taxon>Embryophyta</taxon>
        <taxon>Tracheophyta</taxon>
        <taxon>Spermatophyta</taxon>
        <taxon>Magnoliopsida</taxon>
        <taxon>eudicotyledons</taxon>
        <taxon>Gunneridae</taxon>
        <taxon>Pentapetalae</taxon>
        <taxon>asterids</taxon>
        <taxon>campanulids</taxon>
        <taxon>Escalloniales</taxon>
        <taxon>Escalloniaceae</taxon>
        <taxon>Escallonia</taxon>
    </lineage>
</organism>
<proteinExistence type="inferred from homology"/>
<dbReference type="FunFam" id="2.40.70.10:FF:000016">
    <property type="entry name" value="Probable aspartic protease At2g35615"/>
    <property type="match status" value="1"/>
</dbReference>
<comment type="caution">
    <text evidence="11">The sequence shown here is derived from an EMBL/GenBank/DDBJ whole genome shotgun (WGS) entry which is preliminary data.</text>
</comment>
<evidence type="ECO:0000256" key="3">
    <source>
        <dbReference type="ARBA" id="ARBA00022525"/>
    </source>
</evidence>
<dbReference type="InterPro" id="IPR032861">
    <property type="entry name" value="TAXi_N"/>
</dbReference>
<evidence type="ECO:0000256" key="8">
    <source>
        <dbReference type="ARBA" id="ARBA00023180"/>
    </source>
</evidence>
<keyword evidence="7" id="KW-0378">Hydrolase</keyword>
<dbReference type="InterPro" id="IPR034161">
    <property type="entry name" value="Pepsin-like_plant"/>
</dbReference>
<evidence type="ECO:0000256" key="9">
    <source>
        <dbReference type="SAM" id="SignalP"/>
    </source>
</evidence>
<dbReference type="PANTHER" id="PTHR47967">
    <property type="entry name" value="OS07G0603500 PROTEIN-RELATED"/>
    <property type="match status" value="1"/>
</dbReference>
<dbReference type="SUPFAM" id="SSF50630">
    <property type="entry name" value="Acid proteases"/>
    <property type="match status" value="1"/>
</dbReference>
<dbReference type="GO" id="GO:0004190">
    <property type="term" value="F:aspartic-type endopeptidase activity"/>
    <property type="evidence" value="ECO:0007669"/>
    <property type="project" value="UniProtKB-KW"/>
</dbReference>
<dbReference type="InterPro" id="IPR021109">
    <property type="entry name" value="Peptidase_aspartic_dom_sf"/>
</dbReference>
<dbReference type="InterPro" id="IPR051708">
    <property type="entry name" value="Plant_Aspart_Prot_A1"/>
</dbReference>
<dbReference type="InterPro" id="IPR001969">
    <property type="entry name" value="Aspartic_peptidase_AS"/>
</dbReference>
<dbReference type="CDD" id="cd05476">
    <property type="entry name" value="pepsin_A_like_plant"/>
    <property type="match status" value="1"/>
</dbReference>
<dbReference type="InterPro" id="IPR032799">
    <property type="entry name" value="TAXi_C"/>
</dbReference>
<evidence type="ECO:0000256" key="5">
    <source>
        <dbReference type="ARBA" id="ARBA00022729"/>
    </source>
</evidence>
<evidence type="ECO:0000256" key="2">
    <source>
        <dbReference type="ARBA" id="ARBA00007447"/>
    </source>
</evidence>
<dbReference type="GO" id="GO:0006508">
    <property type="term" value="P:proteolysis"/>
    <property type="evidence" value="ECO:0007669"/>
    <property type="project" value="UniProtKB-KW"/>
</dbReference>
<comment type="similarity">
    <text evidence="2">Belongs to the peptidase A1 family.</text>
</comment>
<evidence type="ECO:0000259" key="10">
    <source>
        <dbReference type="PROSITE" id="PS51767"/>
    </source>
</evidence>
<dbReference type="Proteomes" id="UP001188597">
    <property type="component" value="Unassembled WGS sequence"/>
</dbReference>
<dbReference type="GO" id="GO:0005576">
    <property type="term" value="C:extracellular region"/>
    <property type="evidence" value="ECO:0007669"/>
    <property type="project" value="UniProtKB-SubCell"/>
</dbReference>
<feature type="signal peptide" evidence="9">
    <location>
        <begin position="1"/>
        <end position="28"/>
    </location>
</feature>
<evidence type="ECO:0000256" key="1">
    <source>
        <dbReference type="ARBA" id="ARBA00004613"/>
    </source>
</evidence>
<evidence type="ECO:0000256" key="6">
    <source>
        <dbReference type="ARBA" id="ARBA00022750"/>
    </source>
</evidence>
<keyword evidence="12" id="KW-1185">Reference proteome</keyword>
<evidence type="ECO:0000256" key="7">
    <source>
        <dbReference type="ARBA" id="ARBA00022801"/>
    </source>
</evidence>
<evidence type="ECO:0000256" key="4">
    <source>
        <dbReference type="ARBA" id="ARBA00022670"/>
    </source>
</evidence>